<feature type="region of interest" description="Disordered" evidence="1">
    <location>
        <begin position="1"/>
        <end position="103"/>
    </location>
</feature>
<accession>A0A8H6CK59</accession>
<dbReference type="RefSeq" id="XP_037153593.1">
    <property type="nucleotide sequence ID" value="XM_037300776.1"/>
</dbReference>
<evidence type="ECO:0000256" key="2">
    <source>
        <dbReference type="SAM" id="Phobius"/>
    </source>
</evidence>
<feature type="transmembrane region" description="Helical" evidence="2">
    <location>
        <begin position="203"/>
        <end position="226"/>
    </location>
</feature>
<name>A0A8H6CK59_9LECA</name>
<dbReference type="GeneID" id="59338312"/>
<comment type="caution">
    <text evidence="3">The sequence shown here is derived from an EMBL/GenBank/DDBJ whole genome shotgun (WGS) entry which is preliminary data.</text>
</comment>
<keyword evidence="2" id="KW-0812">Transmembrane</keyword>
<keyword evidence="2" id="KW-0472">Membrane</keyword>
<keyword evidence="2" id="KW-1133">Transmembrane helix</keyword>
<organism evidence="3 4">
    <name type="scientific">Letharia lupina</name>
    <dbReference type="NCBI Taxonomy" id="560253"/>
    <lineage>
        <taxon>Eukaryota</taxon>
        <taxon>Fungi</taxon>
        <taxon>Dikarya</taxon>
        <taxon>Ascomycota</taxon>
        <taxon>Pezizomycotina</taxon>
        <taxon>Lecanoromycetes</taxon>
        <taxon>OSLEUM clade</taxon>
        <taxon>Lecanoromycetidae</taxon>
        <taxon>Lecanorales</taxon>
        <taxon>Lecanorineae</taxon>
        <taxon>Parmeliaceae</taxon>
        <taxon>Letharia</taxon>
    </lineage>
</organism>
<proteinExistence type="predicted"/>
<dbReference type="AlphaFoldDB" id="A0A8H6CK59"/>
<protein>
    <submittedName>
        <fullName evidence="3">Uncharacterized protein</fullName>
    </submittedName>
</protein>
<evidence type="ECO:0000313" key="3">
    <source>
        <dbReference type="EMBL" id="KAF6224726.1"/>
    </source>
</evidence>
<evidence type="ECO:0000256" key="1">
    <source>
        <dbReference type="SAM" id="MobiDB-lite"/>
    </source>
</evidence>
<dbReference type="EMBL" id="JACCJB010000008">
    <property type="protein sequence ID" value="KAF6224726.1"/>
    <property type="molecule type" value="Genomic_DNA"/>
</dbReference>
<dbReference type="Proteomes" id="UP000593566">
    <property type="component" value="Unassembled WGS sequence"/>
</dbReference>
<evidence type="ECO:0000313" key="4">
    <source>
        <dbReference type="Proteomes" id="UP000593566"/>
    </source>
</evidence>
<sequence>MRLFPRSILGSLGSVTSPKKGKDKGAGQDAAAPSVPGAGKDIPTPSIPGVGNDLPTPSVPGIANDIPTPNVTDLHKDSPTSSAAGAAKGTPVPSAAGAESASDRNVNPSIFTTFVTVSVTDISTVTSADVTVTIVQHDLATVATTAPTTVTVIQHTLPTTVATTIVKTKSVTPSTEHIAAAHSTAPLPPAVAAMPTAKKHVDLAVVLSMIFGLITLGLLGAVYLLVTRSRRRAAKAKQTTGMKTYAEEFEWPRQRPVEMDGIKRNDEWGPVQKHARGVV</sequence>
<reference evidence="3 4" key="1">
    <citation type="journal article" date="2020" name="Genomics">
        <title>Complete, high-quality genomes from long-read metagenomic sequencing of two wolf lichen thalli reveals enigmatic genome architecture.</title>
        <authorList>
            <person name="McKenzie S.K."/>
            <person name="Walston R.F."/>
            <person name="Allen J.L."/>
        </authorList>
    </citation>
    <scope>NUCLEOTIDE SEQUENCE [LARGE SCALE GENOMIC DNA]</scope>
    <source>
        <strain evidence="3">WasteWater1</strain>
    </source>
</reference>
<keyword evidence="4" id="KW-1185">Reference proteome</keyword>
<gene>
    <name evidence="3" type="ORF">HO133_009919</name>
</gene>